<proteinExistence type="predicted"/>
<comment type="caution">
    <text evidence="1">The sequence shown here is derived from an EMBL/GenBank/DDBJ whole genome shotgun (WGS) entry which is preliminary data.</text>
</comment>
<dbReference type="AlphaFoldDB" id="A0A562QWV1"/>
<dbReference type="OrthoDB" id="9815222at2"/>
<organism evidence="1 2">
    <name type="scientific">Desulfobotulus alkaliphilus</name>
    <dbReference type="NCBI Taxonomy" id="622671"/>
    <lineage>
        <taxon>Bacteria</taxon>
        <taxon>Pseudomonadati</taxon>
        <taxon>Thermodesulfobacteriota</taxon>
        <taxon>Desulfobacteria</taxon>
        <taxon>Desulfobacterales</taxon>
        <taxon>Desulfobacteraceae</taxon>
        <taxon>Desulfobotulus</taxon>
    </lineage>
</organism>
<dbReference type="EMBL" id="VLLC01000076">
    <property type="protein sequence ID" value="TWI61247.1"/>
    <property type="molecule type" value="Genomic_DNA"/>
</dbReference>
<accession>A0A562QWV1</accession>
<reference evidence="1 2" key="1">
    <citation type="submission" date="2019-07" db="EMBL/GenBank/DDBJ databases">
        <title>Genome sequencing of 100 strains of the haloalkaliphilic chemolithoautotrophic sulfur-oxidizing bacterium Thioalkalivibrio.</title>
        <authorList>
            <person name="Muyzer G."/>
        </authorList>
    </citation>
    <scope>NUCLEOTIDE SEQUENCE [LARGE SCALE GENOMIC DNA]</scope>
    <source>
        <strain evidence="1 2">ASO4-4</strain>
    </source>
</reference>
<dbReference type="Proteomes" id="UP000318307">
    <property type="component" value="Unassembled WGS sequence"/>
</dbReference>
<evidence type="ECO:0000313" key="2">
    <source>
        <dbReference type="Proteomes" id="UP000318307"/>
    </source>
</evidence>
<name>A0A562QWV1_9BACT</name>
<gene>
    <name evidence="1" type="ORF">LZ24_03457</name>
</gene>
<dbReference type="RefSeq" id="WP_144686878.1">
    <property type="nucleotide sequence ID" value="NZ_VLLC01000076.1"/>
</dbReference>
<keyword evidence="2" id="KW-1185">Reference proteome</keyword>
<sequence>MLRIKEEEDFFDYVIFRFVDILNELELIDATFYKLVKYGTTDGRIITLIKNGFSRGVAELLLTKKYKSFVQFAEDDSVWINPEIHKRLIADKVGFLQRHEVSLNVMATQ</sequence>
<protein>
    <submittedName>
        <fullName evidence="1">Uncharacterized protein</fullName>
    </submittedName>
</protein>
<evidence type="ECO:0000313" key="1">
    <source>
        <dbReference type="EMBL" id="TWI61247.1"/>
    </source>
</evidence>